<dbReference type="InterPro" id="IPR036514">
    <property type="entry name" value="SGNH_hydro_sf"/>
</dbReference>
<evidence type="ECO:0000313" key="2">
    <source>
        <dbReference type="EMBL" id="KAL0573782.1"/>
    </source>
</evidence>
<dbReference type="SUPFAM" id="SSF52266">
    <property type="entry name" value="SGNH hydrolase"/>
    <property type="match status" value="1"/>
</dbReference>
<dbReference type="EMBL" id="JBAHYK010000464">
    <property type="protein sequence ID" value="KAL0573782.1"/>
    <property type="molecule type" value="Genomic_DNA"/>
</dbReference>
<dbReference type="InterPro" id="IPR051058">
    <property type="entry name" value="GDSL_Est/Lipase"/>
</dbReference>
<gene>
    <name evidence="2" type="ORF">V5O48_008169</name>
</gene>
<proteinExistence type="predicted"/>
<dbReference type="CDD" id="cd01846">
    <property type="entry name" value="fatty_acyltransferase_like"/>
    <property type="match status" value="1"/>
</dbReference>
<keyword evidence="3" id="KW-1185">Reference proteome</keyword>
<dbReference type="Gene3D" id="3.40.50.1110">
    <property type="entry name" value="SGNH hydrolase"/>
    <property type="match status" value="1"/>
</dbReference>
<dbReference type="PANTHER" id="PTHR45648:SF85">
    <property type="entry name" value="A, PUTATIVE (AFU_ORTHOLOGUE AFUA_2G10760)-RELATED"/>
    <property type="match status" value="1"/>
</dbReference>
<dbReference type="InterPro" id="IPR001087">
    <property type="entry name" value="GDSL"/>
</dbReference>
<evidence type="ECO:0000256" key="1">
    <source>
        <dbReference type="ARBA" id="ARBA00022801"/>
    </source>
</evidence>
<dbReference type="PANTHER" id="PTHR45648">
    <property type="entry name" value="GDSL LIPASE/ACYLHYDROLASE FAMILY PROTEIN (AFU_ORTHOLOGUE AFUA_4G14700)"/>
    <property type="match status" value="1"/>
</dbReference>
<dbReference type="Pfam" id="PF00657">
    <property type="entry name" value="Lipase_GDSL"/>
    <property type="match status" value="1"/>
</dbReference>
<reference evidence="2 3" key="1">
    <citation type="submission" date="2024-02" db="EMBL/GenBank/DDBJ databases">
        <title>A draft genome for the cacao thread blight pathogen Marasmius crinis-equi.</title>
        <authorList>
            <person name="Cohen S.P."/>
            <person name="Baruah I.K."/>
            <person name="Amoako-Attah I."/>
            <person name="Bukari Y."/>
            <person name="Meinhardt L.W."/>
            <person name="Bailey B.A."/>
        </authorList>
    </citation>
    <scope>NUCLEOTIDE SEQUENCE [LARGE SCALE GENOMIC DNA]</scope>
    <source>
        <strain evidence="2 3">GH-76</strain>
    </source>
</reference>
<sequence length="322" mass="36064">MRSMIIGHRHTPVDDALSSMAYVDFSLYAKPTNAFDFDSIKYVYAFGDSYSFVQGTAGYPGFNFIGDALDPSFTPQELLSSEIVGRNTSSEGSNWLEFLTGCFEGPPSQCQKQLWDFAFAGADIDGTILPRHADFVLQLVEQVNQWVQFASNVTPHPENETLVAWWIGINDTGDSMGNVSITDVTAFWEKEMDSYFNAVQLAHDNGLKSHLFINVPPEDRSAFWVGRANAGDLRSRIQSFNQILAEYKERFAECNPDATIFAFDANAWFNNMLDNPGRFGFTNVTGSCTCPDPEGYFWYNSGHPTEKVHRLLAEAIEAQLRS</sequence>
<organism evidence="2 3">
    <name type="scientific">Marasmius crinis-equi</name>
    <dbReference type="NCBI Taxonomy" id="585013"/>
    <lineage>
        <taxon>Eukaryota</taxon>
        <taxon>Fungi</taxon>
        <taxon>Dikarya</taxon>
        <taxon>Basidiomycota</taxon>
        <taxon>Agaricomycotina</taxon>
        <taxon>Agaricomycetes</taxon>
        <taxon>Agaricomycetidae</taxon>
        <taxon>Agaricales</taxon>
        <taxon>Marasmiineae</taxon>
        <taxon>Marasmiaceae</taxon>
        <taxon>Marasmius</taxon>
    </lineage>
</organism>
<evidence type="ECO:0008006" key="4">
    <source>
        <dbReference type="Google" id="ProtNLM"/>
    </source>
</evidence>
<accession>A0ABR3FEM4</accession>
<comment type="caution">
    <text evidence="2">The sequence shown here is derived from an EMBL/GenBank/DDBJ whole genome shotgun (WGS) entry which is preliminary data.</text>
</comment>
<dbReference type="Proteomes" id="UP001465976">
    <property type="component" value="Unassembled WGS sequence"/>
</dbReference>
<protein>
    <recommendedName>
        <fullName evidence="4">Carbohydrate esterase family 16 protein</fullName>
    </recommendedName>
</protein>
<keyword evidence="1" id="KW-0378">Hydrolase</keyword>
<name>A0ABR3FEM4_9AGAR</name>
<evidence type="ECO:0000313" key="3">
    <source>
        <dbReference type="Proteomes" id="UP001465976"/>
    </source>
</evidence>